<feature type="compositionally biased region" description="Basic and acidic residues" evidence="1">
    <location>
        <begin position="108"/>
        <end position="118"/>
    </location>
</feature>
<feature type="compositionally biased region" description="Basic residues" evidence="1">
    <location>
        <begin position="54"/>
        <end position="70"/>
    </location>
</feature>
<feature type="compositionally biased region" description="Basic residues" evidence="1">
    <location>
        <begin position="13"/>
        <end position="25"/>
    </location>
</feature>
<feature type="compositionally biased region" description="Low complexity" evidence="1">
    <location>
        <begin position="26"/>
        <end position="49"/>
    </location>
</feature>
<feature type="transmembrane region" description="Helical" evidence="2">
    <location>
        <begin position="233"/>
        <end position="250"/>
    </location>
</feature>
<evidence type="ECO:0000256" key="2">
    <source>
        <dbReference type="SAM" id="Phobius"/>
    </source>
</evidence>
<feature type="compositionally biased region" description="Basic and acidic residues" evidence="1">
    <location>
        <begin position="174"/>
        <end position="188"/>
    </location>
</feature>
<keyword evidence="2" id="KW-1133">Transmembrane helix</keyword>
<evidence type="ECO:0000313" key="4">
    <source>
        <dbReference type="Proteomes" id="UP000199207"/>
    </source>
</evidence>
<keyword evidence="2" id="KW-0812">Transmembrane</keyword>
<feature type="compositionally biased region" description="Low complexity" evidence="1">
    <location>
        <begin position="189"/>
        <end position="209"/>
    </location>
</feature>
<feature type="transmembrane region" description="Helical" evidence="2">
    <location>
        <begin position="365"/>
        <end position="386"/>
    </location>
</feature>
<dbReference type="STRING" id="910347.SAMN05421773_11221"/>
<organism evidence="3 4">
    <name type="scientific">Streptomyces aidingensis</name>
    <dbReference type="NCBI Taxonomy" id="910347"/>
    <lineage>
        <taxon>Bacteria</taxon>
        <taxon>Bacillati</taxon>
        <taxon>Actinomycetota</taxon>
        <taxon>Actinomycetes</taxon>
        <taxon>Kitasatosporales</taxon>
        <taxon>Streptomycetaceae</taxon>
        <taxon>Streptomyces</taxon>
    </lineage>
</organism>
<dbReference type="AlphaFoldDB" id="A0A1I1R6J1"/>
<protein>
    <submittedName>
        <fullName evidence="3">Uncharacterized protein</fullName>
    </submittedName>
</protein>
<feature type="region of interest" description="Disordered" evidence="1">
    <location>
        <begin position="107"/>
        <end position="150"/>
    </location>
</feature>
<keyword evidence="2" id="KW-0472">Membrane</keyword>
<feature type="transmembrane region" description="Helical" evidence="2">
    <location>
        <begin position="262"/>
        <end position="279"/>
    </location>
</feature>
<dbReference type="Proteomes" id="UP000199207">
    <property type="component" value="Unassembled WGS sequence"/>
</dbReference>
<reference evidence="3 4" key="1">
    <citation type="submission" date="2016-10" db="EMBL/GenBank/DDBJ databases">
        <authorList>
            <person name="de Groot N.N."/>
        </authorList>
    </citation>
    <scope>NUCLEOTIDE SEQUENCE [LARGE SCALE GENOMIC DNA]</scope>
    <source>
        <strain evidence="3 4">CGMCC 4.5739</strain>
    </source>
</reference>
<dbReference type="RefSeq" id="WP_175541501.1">
    <property type="nucleotide sequence ID" value="NZ_FOLM01000012.1"/>
</dbReference>
<proteinExistence type="predicted"/>
<dbReference type="EMBL" id="FOLM01000012">
    <property type="protein sequence ID" value="SFD25920.1"/>
    <property type="molecule type" value="Genomic_DNA"/>
</dbReference>
<feature type="transmembrane region" description="Helical" evidence="2">
    <location>
        <begin position="299"/>
        <end position="320"/>
    </location>
</feature>
<name>A0A1I1R6J1_9ACTN</name>
<sequence>MSTTVTGTDGGGRGRRGGRRGRRGAAPHLALVPPAAARPAAPAAPLLRPDTGTGRHRLLTRSRRAGRRAARSGAYDPWLLADPELLPPRLAELAALRRQARARLTADAVREGSTERGARAQGQIGEQAAQAAREAAAEDRRRAETDLATSRAQLDRLAAREERHHRLRERVRLRREQRAGDRAARLDDGPAVPGDGPAVPGDGPAVPDGGPEPPGARWEGLSARSGMSGRGRLLLLLLLALVELPIYWVVFQRIHGAGEAQANLLTATFTLAVGTLMIVGPHWLGRQVRRLPATGTSRLTLLLTTPAVLACWLFACYGLGLLRARLLAEDTGLPPLPEDVLADMPPEMREQSSVLDRLGVDEQTMSWMFFALLVLSGLLGLLLALAEDHPFVAAFRTADRSLAAALAREQAALLALHRARQRVDGHPERDDARREALRAGLRELDALYDAAAHAYLDGFAAGARSPAMTEAAMHLSRKWRGLVAEDAAAGGEGTGTDAGAAAGGPAAGPPGGPHLRAGGGRP</sequence>
<evidence type="ECO:0000313" key="3">
    <source>
        <dbReference type="EMBL" id="SFD25920.1"/>
    </source>
</evidence>
<feature type="region of interest" description="Disordered" evidence="1">
    <location>
        <begin position="174"/>
        <end position="222"/>
    </location>
</feature>
<gene>
    <name evidence="3" type="ORF">SAMN05421773_11221</name>
</gene>
<feature type="compositionally biased region" description="Basic and acidic residues" evidence="1">
    <location>
        <begin position="135"/>
        <end position="145"/>
    </location>
</feature>
<feature type="compositionally biased region" description="Gly residues" evidence="1">
    <location>
        <begin position="490"/>
        <end position="506"/>
    </location>
</feature>
<feature type="compositionally biased region" description="Low complexity" evidence="1">
    <location>
        <begin position="119"/>
        <end position="134"/>
    </location>
</feature>
<keyword evidence="4" id="KW-1185">Reference proteome</keyword>
<feature type="region of interest" description="Disordered" evidence="1">
    <location>
        <begin position="488"/>
        <end position="522"/>
    </location>
</feature>
<feature type="region of interest" description="Disordered" evidence="1">
    <location>
        <begin position="1"/>
        <end position="72"/>
    </location>
</feature>
<accession>A0A1I1R6J1</accession>
<evidence type="ECO:0000256" key="1">
    <source>
        <dbReference type="SAM" id="MobiDB-lite"/>
    </source>
</evidence>